<feature type="region of interest" description="Disordered" evidence="1">
    <location>
        <begin position="89"/>
        <end position="174"/>
    </location>
</feature>
<dbReference type="InterPro" id="IPR013640">
    <property type="entry name" value="Vfa1"/>
</dbReference>
<dbReference type="GO" id="GO:0007034">
    <property type="term" value="P:vacuolar transport"/>
    <property type="evidence" value="ECO:0007669"/>
    <property type="project" value="TreeGrafter"/>
</dbReference>
<reference evidence="2 3" key="1">
    <citation type="submission" date="2015-03" db="EMBL/GenBank/DDBJ databases">
        <authorList>
            <person name="Radwan O."/>
            <person name="Al-Naeli F.A."/>
            <person name="Rendon G.A."/>
            <person name="Fields C."/>
        </authorList>
    </citation>
    <scope>NUCLEOTIDE SEQUENCE [LARGE SCALE GENOMIC DNA]</scope>
    <source>
        <strain evidence="2">CR-DP1</strain>
    </source>
</reference>
<dbReference type="OrthoDB" id="2158714at2759"/>
<evidence type="ECO:0000313" key="3">
    <source>
        <dbReference type="Proteomes" id="UP000033483"/>
    </source>
</evidence>
<gene>
    <name evidence="2" type="ORF">TD95_001345</name>
</gene>
<accession>A0A0F4ZGP7</accession>
<dbReference type="PANTHER" id="PTHR28218:SF1">
    <property type="entry name" value="VPS4-ASSOCIATED PROTEIN 1"/>
    <property type="match status" value="1"/>
</dbReference>
<sequence>MSFPNIYVSRRVADTASKGCDICYKATTTVLFSEGPDGKDFFYVCPTHLKDNNFCAPIVDTEAEKQRLEAEKKKAIDAEIEKLKEEYEAKKKAKENQKDKDKGKDQKHDTTDEKKTDKPADSPKQALRTFYNVRKQKRRDLELAKRQNQQSQLNRERMAKPDFWPSVPQGAPKK</sequence>
<dbReference type="AlphaFoldDB" id="A0A0F4ZGP7"/>
<dbReference type="PANTHER" id="PTHR28218">
    <property type="entry name" value="VPS4-ASSOCIATED PROTEIN 1"/>
    <property type="match status" value="1"/>
</dbReference>
<organism evidence="2 3">
    <name type="scientific">Thielaviopsis punctulata</name>
    <dbReference type="NCBI Taxonomy" id="72032"/>
    <lineage>
        <taxon>Eukaryota</taxon>
        <taxon>Fungi</taxon>
        <taxon>Dikarya</taxon>
        <taxon>Ascomycota</taxon>
        <taxon>Pezizomycotina</taxon>
        <taxon>Sordariomycetes</taxon>
        <taxon>Hypocreomycetidae</taxon>
        <taxon>Microascales</taxon>
        <taxon>Ceratocystidaceae</taxon>
        <taxon>Thielaviopsis</taxon>
    </lineage>
</organism>
<dbReference type="GO" id="GO:0005768">
    <property type="term" value="C:endosome"/>
    <property type="evidence" value="ECO:0007669"/>
    <property type="project" value="TreeGrafter"/>
</dbReference>
<proteinExistence type="predicted"/>
<comment type="caution">
    <text evidence="2">The sequence shown here is derived from an EMBL/GenBank/DDBJ whole genome shotgun (WGS) entry which is preliminary data.</text>
</comment>
<dbReference type="Pfam" id="PF08432">
    <property type="entry name" value="Vfa1"/>
    <property type="match status" value="1"/>
</dbReference>
<evidence type="ECO:0000313" key="2">
    <source>
        <dbReference type="EMBL" id="KKA29677.1"/>
    </source>
</evidence>
<name>A0A0F4ZGP7_9PEZI</name>
<feature type="compositionally biased region" description="Basic and acidic residues" evidence="1">
    <location>
        <begin position="89"/>
        <end position="121"/>
    </location>
</feature>
<evidence type="ECO:0000256" key="1">
    <source>
        <dbReference type="SAM" id="MobiDB-lite"/>
    </source>
</evidence>
<dbReference type="Proteomes" id="UP000033483">
    <property type="component" value="Unassembled WGS sequence"/>
</dbReference>
<keyword evidence="3" id="KW-1185">Reference proteome</keyword>
<protein>
    <submittedName>
        <fullName evidence="2">Uncharacterized protein</fullName>
    </submittedName>
</protein>
<dbReference type="EMBL" id="LAEV01000758">
    <property type="protein sequence ID" value="KKA29677.1"/>
    <property type="molecule type" value="Genomic_DNA"/>
</dbReference>